<keyword evidence="1" id="KW-0812">Transmembrane</keyword>
<dbReference type="InterPro" id="IPR014867">
    <property type="entry name" value="Spore_coat_CotH_CotH2/3/7"/>
</dbReference>
<dbReference type="Gene3D" id="2.160.20.10">
    <property type="entry name" value="Single-stranded right-handed beta-helix, Pectin lyase-like"/>
    <property type="match status" value="1"/>
</dbReference>
<dbReference type="Proteomes" id="UP000176576">
    <property type="component" value="Unassembled WGS sequence"/>
</dbReference>
<evidence type="ECO:0000259" key="2">
    <source>
        <dbReference type="Pfam" id="PF13229"/>
    </source>
</evidence>
<evidence type="ECO:0000313" key="3">
    <source>
        <dbReference type="EMBL" id="OGZ47397.1"/>
    </source>
</evidence>
<dbReference type="PANTHER" id="PTHR40050">
    <property type="entry name" value="INNER SPORE COAT PROTEIN H"/>
    <property type="match status" value="1"/>
</dbReference>
<proteinExistence type="predicted"/>
<sequence>MNFLFYSLTKKITLGFIIIAILGSIVFLAWPGTIQRLDIISSNPNPLIRLFAPTWNSLKHIGDLPYIALYILRGSNLPLYEITLSAKDKTTLLENLPDYPRVGAMWEEYKKSVKGEFQTGDFYTDDADIRIRGVSSNHWNAVKKSWQINLPAEQPLGERTTIRLILPEDKGWVFHAMNATRARELGLISPDVTYVRLHINGTDMGIYHLVEGWEESMLEKNGRGLAPLFSNINLDIRDVDLVRPDSLHIWENRFAKKTYPEANDVLAYFVDLIANAPADIFEREFPHIVDMDMYYRWLVITALSGNFHQSNIANQNWYLNPATGKLEPILFDTALYAMEDNLPLDLNRLVNRTMQVSAFRKAFSEMLQEYLADESHKDRALAQYDELSRMIRVDILQDTKKIQTTAAVLRHIEEERVIVEKNYDTLRRMLEETGTIAFVFTNETYPVAGPFDQARYKDSFLAHQKPLTQFLREYPQFVTRDNRTLALPAGTHVFPKTVIIPEGYTVIIDPGARLAFGPDVSLFSFSTVYSNGTRQSPITMQSLDAKKPWGVFAVLNAPEASVFRYARIENGNEALFQGLYFSGSLSVRASDLEFLDGYVARSHADDGIHAYGGNIHIARTLFENTGADSVDLDFVASSSILEKNTFRKTGENGDAMDLSFSTVLVRDNIIMGCTDKGISAGEKSQITIERNIIAGCSFGIAVKDDAAVRIMDTLLLANETGLGVYRKKPHFIEGGHAFLQNTTLWNNKTAVFKDEYSTAEGVPSQETFDLETWKNKLMPEVFMYLESFLAKKNST</sequence>
<dbReference type="SUPFAM" id="SSF51126">
    <property type="entry name" value="Pectin lyase-like"/>
    <property type="match status" value="1"/>
</dbReference>
<dbReference type="InterPro" id="IPR039448">
    <property type="entry name" value="Beta_helix"/>
</dbReference>
<dbReference type="PANTHER" id="PTHR40050:SF1">
    <property type="entry name" value="INNER SPORE COAT PROTEIN H"/>
    <property type="match status" value="1"/>
</dbReference>
<protein>
    <recommendedName>
        <fullName evidence="2">Right handed beta helix domain-containing protein</fullName>
    </recommendedName>
</protein>
<feature type="transmembrane region" description="Helical" evidence="1">
    <location>
        <begin position="12"/>
        <end position="30"/>
    </location>
</feature>
<dbReference type="Pfam" id="PF08757">
    <property type="entry name" value="CotH"/>
    <property type="match status" value="1"/>
</dbReference>
<name>A0A1G2GAZ1_9BACT</name>
<accession>A0A1G2GAZ1</accession>
<evidence type="ECO:0000313" key="4">
    <source>
        <dbReference type="Proteomes" id="UP000176576"/>
    </source>
</evidence>
<dbReference type="STRING" id="1802117.A3J54_02315"/>
<organism evidence="3 4">
    <name type="scientific">Candidatus Ryanbacteria bacterium RIFCSPHIGHO2_02_FULL_45_13b</name>
    <dbReference type="NCBI Taxonomy" id="1802117"/>
    <lineage>
        <taxon>Bacteria</taxon>
        <taxon>Candidatus Ryaniibacteriota</taxon>
    </lineage>
</organism>
<keyword evidence="1" id="KW-1133">Transmembrane helix</keyword>
<dbReference type="EMBL" id="MHNN01000001">
    <property type="protein sequence ID" value="OGZ47397.1"/>
    <property type="molecule type" value="Genomic_DNA"/>
</dbReference>
<evidence type="ECO:0000256" key="1">
    <source>
        <dbReference type="SAM" id="Phobius"/>
    </source>
</evidence>
<dbReference type="AlphaFoldDB" id="A0A1G2GAZ1"/>
<reference evidence="3 4" key="1">
    <citation type="journal article" date="2016" name="Nat. Commun.">
        <title>Thousands of microbial genomes shed light on interconnected biogeochemical processes in an aquifer system.</title>
        <authorList>
            <person name="Anantharaman K."/>
            <person name="Brown C.T."/>
            <person name="Hug L.A."/>
            <person name="Sharon I."/>
            <person name="Castelle C.J."/>
            <person name="Probst A.J."/>
            <person name="Thomas B.C."/>
            <person name="Singh A."/>
            <person name="Wilkins M.J."/>
            <person name="Karaoz U."/>
            <person name="Brodie E.L."/>
            <person name="Williams K.H."/>
            <person name="Hubbard S.S."/>
            <person name="Banfield J.F."/>
        </authorList>
    </citation>
    <scope>NUCLEOTIDE SEQUENCE [LARGE SCALE GENOMIC DNA]</scope>
</reference>
<gene>
    <name evidence="3" type="ORF">A3J54_02315</name>
</gene>
<dbReference type="InterPro" id="IPR011050">
    <property type="entry name" value="Pectin_lyase_fold/virulence"/>
</dbReference>
<dbReference type="InterPro" id="IPR012334">
    <property type="entry name" value="Pectin_lyas_fold"/>
</dbReference>
<comment type="caution">
    <text evidence="3">The sequence shown here is derived from an EMBL/GenBank/DDBJ whole genome shotgun (WGS) entry which is preliminary data.</text>
</comment>
<dbReference type="Pfam" id="PF13229">
    <property type="entry name" value="Beta_helix"/>
    <property type="match status" value="1"/>
</dbReference>
<feature type="domain" description="Right handed beta helix" evidence="2">
    <location>
        <begin position="597"/>
        <end position="725"/>
    </location>
</feature>
<keyword evidence="1" id="KW-0472">Membrane</keyword>